<evidence type="ECO:0000313" key="2">
    <source>
        <dbReference type="EMBL" id="QDQ14576.1"/>
    </source>
</evidence>
<reference evidence="2 3" key="1">
    <citation type="journal article" date="2019" name="J. Ind. Microbiol. Biotechnol.">
        <title>The complete genomic sequence of Streptomyces spectabilis NRRL-2792 and identification of secondary metabolite biosynthetic gene clusters.</title>
        <authorList>
            <person name="Sinha A."/>
            <person name="Phillips-Salemka S."/>
            <person name="Niraula T.A."/>
            <person name="Short K.A."/>
            <person name="Niraula N.P."/>
        </authorList>
    </citation>
    <scope>NUCLEOTIDE SEQUENCE [LARGE SCALE GENOMIC DNA]</scope>
    <source>
        <strain evidence="2 3">NRRL 2792</strain>
    </source>
</reference>
<dbReference type="InterPro" id="IPR024344">
    <property type="entry name" value="MDMPI_metal-binding"/>
</dbReference>
<dbReference type="InterPro" id="IPR017520">
    <property type="entry name" value="CHP03086"/>
</dbReference>
<dbReference type="InterPro" id="IPR034660">
    <property type="entry name" value="DinB/YfiT-like"/>
</dbReference>
<dbReference type="InterPro" id="IPR017517">
    <property type="entry name" value="Maleyloyr_isom"/>
</dbReference>
<protein>
    <submittedName>
        <fullName evidence="2">TIGR03086 family protein</fullName>
    </submittedName>
</protein>
<sequence length="194" mass="20804">MSTSADRQLLERHGQALDRFTDRVHAVRHDQWDAATPCDRWTVRDLVGHLVSEQLWAPPLVRDGATVEAVGDAFDGDQLGPDPVAAWDRAAAAARAAFRAPHALTGTVHLSYGDTPARDYCAQMTTDLVVHTWDLARAIGADERLPDELVAAAAREVAPYAADLAKSGLFAPAVPPPPGSDAQTELLCLLGRTP</sequence>
<dbReference type="RefSeq" id="WP_144321784.1">
    <property type="nucleotide sequence ID" value="NZ_CP040916.1"/>
</dbReference>
<dbReference type="AlphaFoldDB" id="A0A516RFZ0"/>
<name>A0A516RFZ0_STRST</name>
<proteinExistence type="predicted"/>
<dbReference type="Pfam" id="PF11716">
    <property type="entry name" value="MDMPI_N"/>
    <property type="match status" value="1"/>
</dbReference>
<dbReference type="Proteomes" id="UP000316806">
    <property type="component" value="Chromosome"/>
</dbReference>
<organism evidence="2 3">
    <name type="scientific">Streptomyces spectabilis</name>
    <dbReference type="NCBI Taxonomy" id="68270"/>
    <lineage>
        <taxon>Bacteria</taxon>
        <taxon>Bacillati</taxon>
        <taxon>Actinomycetota</taxon>
        <taxon>Actinomycetes</taxon>
        <taxon>Kitasatosporales</taxon>
        <taxon>Streptomycetaceae</taxon>
        <taxon>Streptomyces</taxon>
    </lineage>
</organism>
<evidence type="ECO:0000259" key="1">
    <source>
        <dbReference type="Pfam" id="PF11716"/>
    </source>
</evidence>
<accession>A0A516RFZ0</accession>
<dbReference type="SUPFAM" id="SSF109854">
    <property type="entry name" value="DinB/YfiT-like putative metalloenzymes"/>
    <property type="match status" value="1"/>
</dbReference>
<dbReference type="Gene3D" id="1.20.120.450">
    <property type="entry name" value="dinb family like domain"/>
    <property type="match status" value="1"/>
</dbReference>
<evidence type="ECO:0000313" key="3">
    <source>
        <dbReference type="Proteomes" id="UP000316806"/>
    </source>
</evidence>
<gene>
    <name evidence="2" type="ORF">FH965_31820</name>
</gene>
<dbReference type="EMBL" id="CP040916">
    <property type="protein sequence ID" value="QDQ14576.1"/>
    <property type="molecule type" value="Genomic_DNA"/>
</dbReference>
<dbReference type="GO" id="GO:0046872">
    <property type="term" value="F:metal ion binding"/>
    <property type="evidence" value="ECO:0007669"/>
    <property type="project" value="InterPro"/>
</dbReference>
<dbReference type="NCBIfam" id="TIGR03083">
    <property type="entry name" value="maleylpyruvate isomerase family mycothiol-dependent enzyme"/>
    <property type="match status" value="1"/>
</dbReference>
<dbReference type="NCBIfam" id="TIGR03086">
    <property type="entry name" value="TIGR03086 family metal-binding protein"/>
    <property type="match status" value="1"/>
</dbReference>
<feature type="domain" description="Mycothiol-dependent maleylpyruvate isomerase metal-binding" evidence="1">
    <location>
        <begin position="15"/>
        <end position="136"/>
    </location>
</feature>